<sequence>MLKAVLYLAVLGLMVQWTQIMGNPGDRRSIRPQLYSEQQYEINKNDPRSDWFYSRSSRSLPPFSWSFFKDEDDEDTLIKKRLDTLEKKQKELVELMKKLQQGPTTKGCAPCPETKKEEKPTCVPTIAKQGEKEEVPQKDKVPSTPSVSSPTVTNTENTTDKKKDDGTEKPVIKGPEETEEKKPEEPPKEIND</sequence>
<feature type="compositionally biased region" description="Basic and acidic residues" evidence="1">
    <location>
        <begin position="129"/>
        <end position="141"/>
    </location>
</feature>
<evidence type="ECO:0000256" key="1">
    <source>
        <dbReference type="SAM" id="MobiDB-lite"/>
    </source>
</evidence>
<gene>
    <name evidence="4" type="primary">LOC107270473</name>
</gene>
<dbReference type="GeneID" id="107270473"/>
<evidence type="ECO:0000313" key="3">
    <source>
        <dbReference type="Proteomes" id="UP000694920"/>
    </source>
</evidence>
<protein>
    <submittedName>
        <fullName evidence="4">Uncharacterized protein LOC107270473 isoform X2</fullName>
    </submittedName>
</protein>
<dbReference type="RefSeq" id="XP_015601002.1">
    <property type="nucleotide sequence ID" value="XM_015745516.2"/>
</dbReference>
<organism evidence="3 4">
    <name type="scientific">Cephus cinctus</name>
    <name type="common">Wheat stem sawfly</name>
    <dbReference type="NCBI Taxonomy" id="211228"/>
    <lineage>
        <taxon>Eukaryota</taxon>
        <taxon>Metazoa</taxon>
        <taxon>Ecdysozoa</taxon>
        <taxon>Arthropoda</taxon>
        <taxon>Hexapoda</taxon>
        <taxon>Insecta</taxon>
        <taxon>Pterygota</taxon>
        <taxon>Neoptera</taxon>
        <taxon>Endopterygota</taxon>
        <taxon>Hymenoptera</taxon>
        <taxon>Cephoidea</taxon>
        <taxon>Cephidae</taxon>
        <taxon>Cephus</taxon>
    </lineage>
</organism>
<feature type="chain" id="PRO_5042601043" evidence="2">
    <location>
        <begin position="23"/>
        <end position="192"/>
    </location>
</feature>
<dbReference type="Proteomes" id="UP000694920">
    <property type="component" value="Unplaced"/>
</dbReference>
<evidence type="ECO:0000313" key="4">
    <source>
        <dbReference type="RefSeq" id="XP_015601002.1"/>
    </source>
</evidence>
<feature type="compositionally biased region" description="Basic and acidic residues" evidence="1">
    <location>
        <begin position="158"/>
        <end position="192"/>
    </location>
</feature>
<reference evidence="4" key="1">
    <citation type="submission" date="2025-08" db="UniProtKB">
        <authorList>
            <consortium name="RefSeq"/>
        </authorList>
    </citation>
    <scope>IDENTIFICATION</scope>
</reference>
<evidence type="ECO:0000256" key="2">
    <source>
        <dbReference type="SAM" id="SignalP"/>
    </source>
</evidence>
<proteinExistence type="predicted"/>
<feature type="compositionally biased region" description="Low complexity" evidence="1">
    <location>
        <begin position="142"/>
        <end position="157"/>
    </location>
</feature>
<keyword evidence="3" id="KW-1185">Reference proteome</keyword>
<name>A0AAJ7C3J2_CEPCN</name>
<feature type="signal peptide" evidence="2">
    <location>
        <begin position="1"/>
        <end position="22"/>
    </location>
</feature>
<dbReference type="AlphaFoldDB" id="A0AAJ7C3J2"/>
<accession>A0AAJ7C3J2</accession>
<keyword evidence="2" id="KW-0732">Signal</keyword>
<feature type="region of interest" description="Disordered" evidence="1">
    <location>
        <begin position="96"/>
        <end position="192"/>
    </location>
</feature>